<evidence type="ECO:0000256" key="9">
    <source>
        <dbReference type="ARBA" id="ARBA00023136"/>
    </source>
</evidence>
<keyword evidence="14" id="KW-0444">Lipid biosynthesis</keyword>
<sequence length="812" mass="91436">MSSGQSLSRSLLKLPTTLLVKGTVIPSNPIEDIGIDISKPIIYVLPFRSNIDLLTLQTHAKDAGLPDPLSPLEIQGKTLKRYVFISSRPTLLQNDSHVPSDSIATFTELLALHHHDLELDVQVIPASVLWGRKPGKEGSEKPYLQPMNGLQKAQAVILAGRDCLVRFSPVVSLRHMANSHGTDEAIAHKLARVARIHFSRQKLAASGPNLPQREVLFRRLMQSPAIDKAIRDEAQAKNISIEKARKAAHDIMDEIAADFSYSLVKKGSRVLRWLWNRLYQGLNINNASTVRRLAQDGHEIVYVPCHRSHMDYLLLSYVLYNEGLVPPHIAAGINLNFFPAGPIFRRGGAFFLRRSFKGNKLYSTIFREYLAELFSKGYSVEYFSEGGRSRTGRLLTAKTGMLAMTIQAMLRGLNRPVTLVPVYIGYEHVMEVSTYAKELRGKQKEKENAGLVLRTIRKLRNFGKGYVNFGEPIPLNQFLNEQVPSWTQDIDPIGATKPQWMNPVVNKLATKMMTHINDAAATNALTLCATALLASRQRALSRDTLINQIDCYLNILRNVPYSNTSTIPDDNAESLVNHAESLDKFVIESDTMGDIISLDRNQSILMTYYRNNIIHLLALPSLIAQMLIRQQKLSVEKIQENVALIYPFLKQELFLSLDSEQLAEKVTHYLDELQRQDLISINDGMVTINQAKTQVLMLLGRTISETLQRYAIALNLLVENPELGKSDLEAKSQEIAQRLGRLHGINAPEFFDKGVFSALFVTLKSEGYLDNDGECNVEQTKRLAKKLYGMLYPEVRLTIQESIYQYDQHLVK</sequence>
<dbReference type="Pfam" id="PF01553">
    <property type="entry name" value="Acyltransferase"/>
    <property type="match status" value="1"/>
</dbReference>
<dbReference type="HAMAP" id="MF_00393">
    <property type="entry name" value="Glyc3P_acyltrans"/>
    <property type="match status" value="1"/>
</dbReference>
<dbReference type="GO" id="GO:0016024">
    <property type="term" value="P:CDP-diacylglycerol biosynthetic process"/>
    <property type="evidence" value="ECO:0007669"/>
    <property type="project" value="UniProtKB-UniRule"/>
</dbReference>
<evidence type="ECO:0000256" key="12">
    <source>
        <dbReference type="ARBA" id="ARBA00023315"/>
    </source>
</evidence>
<keyword evidence="14" id="KW-0443">Lipid metabolism</keyword>
<keyword evidence="8 14" id="KW-0808">Transferase</keyword>
<organism evidence="16 17">
    <name type="scientific">Vibrio diazotrophicus</name>
    <dbReference type="NCBI Taxonomy" id="685"/>
    <lineage>
        <taxon>Bacteria</taxon>
        <taxon>Pseudomonadati</taxon>
        <taxon>Pseudomonadota</taxon>
        <taxon>Gammaproteobacteria</taxon>
        <taxon>Vibrionales</taxon>
        <taxon>Vibrionaceae</taxon>
        <taxon>Vibrio</taxon>
    </lineage>
</organism>
<name>A0A2J8FZQ6_VIBDI</name>
<dbReference type="NCBIfam" id="TIGR03703">
    <property type="entry name" value="plsB"/>
    <property type="match status" value="1"/>
</dbReference>
<dbReference type="PIRSF" id="PIRSF000437">
    <property type="entry name" value="GPAT_DHAPAT"/>
    <property type="match status" value="1"/>
</dbReference>
<feature type="domain" description="Phospholipid/glycerol acyltransferase" evidence="15">
    <location>
        <begin position="300"/>
        <end position="427"/>
    </location>
</feature>
<evidence type="ECO:0000259" key="15">
    <source>
        <dbReference type="SMART" id="SM00563"/>
    </source>
</evidence>
<dbReference type="SMART" id="SM00563">
    <property type="entry name" value="PlsC"/>
    <property type="match status" value="1"/>
</dbReference>
<keyword evidence="9 14" id="KW-0472">Membrane</keyword>
<dbReference type="NCBIfam" id="NF003441">
    <property type="entry name" value="PRK04974.1"/>
    <property type="match status" value="1"/>
</dbReference>
<keyword evidence="12 14" id="KW-0012">Acyltransferase</keyword>
<dbReference type="AlphaFoldDB" id="A0A2J8FZQ6"/>
<evidence type="ECO:0000256" key="6">
    <source>
        <dbReference type="ARBA" id="ARBA00013432"/>
    </source>
</evidence>
<evidence type="ECO:0000256" key="5">
    <source>
        <dbReference type="ARBA" id="ARBA00013113"/>
    </source>
</evidence>
<dbReference type="Pfam" id="PF19277">
    <property type="entry name" value="GPAT_C"/>
    <property type="match status" value="1"/>
</dbReference>
<comment type="catalytic activity">
    <reaction evidence="13 14">
        <text>sn-glycerol 3-phosphate + an acyl-CoA = a 1-acyl-sn-glycero-3-phosphate + CoA</text>
        <dbReference type="Rhea" id="RHEA:15325"/>
        <dbReference type="ChEBI" id="CHEBI:57287"/>
        <dbReference type="ChEBI" id="CHEBI:57597"/>
        <dbReference type="ChEBI" id="CHEBI:57970"/>
        <dbReference type="ChEBI" id="CHEBI:58342"/>
        <dbReference type="EC" id="2.3.1.15"/>
    </reaction>
</comment>
<dbReference type="InterPro" id="IPR002123">
    <property type="entry name" value="Plipid/glycerol_acylTrfase"/>
</dbReference>
<evidence type="ECO:0000256" key="10">
    <source>
        <dbReference type="ARBA" id="ARBA00023209"/>
    </source>
</evidence>
<dbReference type="CDD" id="cd07993">
    <property type="entry name" value="LPLAT_DHAPAT-like"/>
    <property type="match status" value="1"/>
</dbReference>
<dbReference type="InterPro" id="IPR022284">
    <property type="entry name" value="GPAT/DHAPAT"/>
</dbReference>
<keyword evidence="10 14" id="KW-0594">Phospholipid biosynthesis</keyword>
<evidence type="ECO:0000256" key="13">
    <source>
        <dbReference type="ARBA" id="ARBA00048427"/>
    </source>
</evidence>
<dbReference type="OrthoDB" id="335193at2"/>
<evidence type="ECO:0000256" key="2">
    <source>
        <dbReference type="ARBA" id="ARBA00004765"/>
    </source>
</evidence>
<dbReference type="GO" id="GO:0005886">
    <property type="term" value="C:plasma membrane"/>
    <property type="evidence" value="ECO:0007669"/>
    <property type="project" value="UniProtKB-SubCell"/>
</dbReference>
<dbReference type="GO" id="GO:0006631">
    <property type="term" value="P:fatty acid metabolic process"/>
    <property type="evidence" value="ECO:0007669"/>
    <property type="project" value="TreeGrafter"/>
</dbReference>
<feature type="short sequence motif" description="HXXXXD motif" evidence="14">
    <location>
        <begin position="305"/>
        <end position="310"/>
    </location>
</feature>
<dbReference type="SUPFAM" id="SSF69593">
    <property type="entry name" value="Glycerol-3-phosphate (1)-acyltransferase"/>
    <property type="match status" value="1"/>
</dbReference>
<dbReference type="EC" id="2.3.1.15" evidence="5 14"/>
<dbReference type="PANTHER" id="PTHR12563">
    <property type="entry name" value="GLYCEROL-3-PHOSPHATE ACYLTRANSFERASE"/>
    <property type="match status" value="1"/>
</dbReference>
<evidence type="ECO:0000256" key="14">
    <source>
        <dbReference type="HAMAP-Rule" id="MF_00393"/>
    </source>
</evidence>
<dbReference type="InterPro" id="IPR045520">
    <property type="entry name" value="GPAT/DHAPAT_C"/>
</dbReference>
<protein>
    <recommendedName>
        <fullName evidence="6 14">Glycerol-3-phosphate acyltransferase</fullName>
        <shortName evidence="14">GPAT</shortName>
        <ecNumber evidence="5 14">2.3.1.15</ecNumber>
    </recommendedName>
</protein>
<dbReference type="InterPro" id="IPR028354">
    <property type="entry name" value="GPAT_PlsB"/>
</dbReference>
<evidence type="ECO:0000256" key="11">
    <source>
        <dbReference type="ARBA" id="ARBA00023264"/>
    </source>
</evidence>
<reference evidence="16 17" key="1">
    <citation type="submission" date="2018-01" db="EMBL/GenBank/DDBJ databases">
        <title>Draft genome sequences of six Vibrio diazotrophicus strains isolated from deep-sea sediments of the Baltic Sea.</title>
        <authorList>
            <person name="Castillo D."/>
            <person name="Vandieken V."/>
            <person name="Chiang O."/>
            <person name="Middelboe M."/>
        </authorList>
    </citation>
    <scope>NUCLEOTIDE SEQUENCE [LARGE SCALE GENOMIC DNA]</scope>
    <source>
        <strain evidence="16 17">60.27F</strain>
    </source>
</reference>
<keyword evidence="7 14" id="KW-1003">Cell membrane</keyword>
<evidence type="ECO:0000256" key="8">
    <source>
        <dbReference type="ARBA" id="ARBA00022679"/>
    </source>
</evidence>
<dbReference type="UniPathway" id="UPA00557">
    <property type="reaction ID" value="UER00612"/>
</dbReference>
<evidence type="ECO:0000256" key="7">
    <source>
        <dbReference type="ARBA" id="ARBA00022475"/>
    </source>
</evidence>
<evidence type="ECO:0000313" key="16">
    <source>
        <dbReference type="EMBL" id="PNI02973.1"/>
    </source>
</evidence>
<evidence type="ECO:0000256" key="4">
    <source>
        <dbReference type="ARBA" id="ARBA00007937"/>
    </source>
</evidence>
<dbReference type="InterPro" id="IPR041728">
    <property type="entry name" value="GPAT/DHAPAT_LPLAT"/>
</dbReference>
<accession>A0A2J8FZQ6</accession>
<dbReference type="GO" id="GO:0004366">
    <property type="term" value="F:glycerol-3-phosphate O-acyltransferase activity"/>
    <property type="evidence" value="ECO:0007669"/>
    <property type="project" value="UniProtKB-UniRule"/>
</dbReference>
<dbReference type="RefSeq" id="WP_102966945.1">
    <property type="nucleotide sequence ID" value="NZ_POSJ01000013.1"/>
</dbReference>
<gene>
    <name evidence="14" type="primary">plsB</name>
    <name evidence="16" type="ORF">C1N32_17625</name>
</gene>
<dbReference type="PANTHER" id="PTHR12563:SF17">
    <property type="entry name" value="DIHYDROXYACETONE PHOSPHATE ACYLTRANSFERASE"/>
    <property type="match status" value="1"/>
</dbReference>
<keyword evidence="11 14" id="KW-1208">Phospholipid metabolism</keyword>
<evidence type="ECO:0000256" key="1">
    <source>
        <dbReference type="ARBA" id="ARBA00004413"/>
    </source>
</evidence>
<dbReference type="PIRSF" id="PIRSF500064">
    <property type="entry name" value="GPAT"/>
    <property type="match status" value="1"/>
</dbReference>
<dbReference type="EMBL" id="POSK01000013">
    <property type="protein sequence ID" value="PNI02973.1"/>
    <property type="molecule type" value="Genomic_DNA"/>
</dbReference>
<comment type="subcellular location">
    <subcellularLocation>
        <location evidence="1 14">Cell membrane</location>
        <topology evidence="1 14">Peripheral membrane protein</topology>
        <orientation evidence="1 14">Cytoplasmic side</orientation>
    </subcellularLocation>
</comment>
<comment type="caution">
    <text evidence="16">The sequence shown here is derived from an EMBL/GenBank/DDBJ whole genome shotgun (WGS) entry which is preliminary data.</text>
</comment>
<comment type="similarity">
    <text evidence="4 14">Belongs to the GPAT/DAPAT family.</text>
</comment>
<comment type="pathway">
    <text evidence="3">Lipid metabolism.</text>
</comment>
<comment type="pathway">
    <text evidence="2 14">Phospholipid metabolism; CDP-diacylglycerol biosynthesis; CDP-diacylglycerol from sn-glycerol 3-phosphate: step 1/3.</text>
</comment>
<proteinExistence type="inferred from homology"/>
<evidence type="ECO:0000256" key="3">
    <source>
        <dbReference type="ARBA" id="ARBA00005189"/>
    </source>
</evidence>
<dbReference type="Proteomes" id="UP000236449">
    <property type="component" value="Unassembled WGS sequence"/>
</dbReference>
<evidence type="ECO:0000313" key="17">
    <source>
        <dbReference type="Proteomes" id="UP000236449"/>
    </source>
</evidence>
<comment type="domain">
    <text evidence="14">The HXXXXD motif is essential for acyltransferase activity and may constitute the binding site for the phosphate moiety of the glycerol-3-phosphate.</text>
</comment>